<dbReference type="PANTHER" id="PTHR18829:SF0">
    <property type="entry name" value="PROTEIN YAE1 HOMOLOG"/>
    <property type="match status" value="1"/>
</dbReference>
<dbReference type="InParanoid" id="A0A1S3H1L3"/>
<keyword evidence="3" id="KW-0963">Cytoplasm</keyword>
<gene>
    <name evidence="8" type="primary">LOC106150898</name>
</gene>
<feature type="domain" description="Essential protein Yae1 N-terminal" evidence="6">
    <location>
        <begin position="36"/>
        <end position="72"/>
    </location>
</feature>
<dbReference type="GO" id="GO:0005634">
    <property type="term" value="C:nucleus"/>
    <property type="evidence" value="ECO:0007669"/>
    <property type="project" value="UniProtKB-SubCell"/>
</dbReference>
<dbReference type="Proteomes" id="UP000085678">
    <property type="component" value="Unplaced"/>
</dbReference>
<keyword evidence="7" id="KW-1185">Reference proteome</keyword>
<dbReference type="STRING" id="7574.A0A1S3H1L3"/>
<dbReference type="AlphaFoldDB" id="A0A1S3H1L3"/>
<dbReference type="RefSeq" id="XP_013379371.1">
    <property type="nucleotide sequence ID" value="XM_013523917.1"/>
</dbReference>
<sequence length="278" mass="31172">MAHSNHTDDIFDEDADDILLSEKEWQNLRRNRVKDGYREGLEEGKESQLQSGFNQGYEDAVDMVFQVAKLRGSLCALISYTMLQGGEETPHIQDTERMAAAKSLLEEVTELEREVKENLRTLTSADCRQSGHDNDIITETCPKESDLVIDLEMRTVGENTDFEKKHKVTSGSSGKELLQTNIVNKPEEDNEINIHCQSCDCDISRNTDCCRDQNSSSSGACDCRHKKDKLKPAIVSAVSDSSSLSTSVDREGIQVPSLHYLHAEVLRLEETLMNLMGK</sequence>
<accession>A0A1S3H1L3</accession>
<dbReference type="OrthoDB" id="6150444at2759"/>
<evidence type="ECO:0000256" key="1">
    <source>
        <dbReference type="ARBA" id="ARBA00004123"/>
    </source>
</evidence>
<evidence type="ECO:0000313" key="7">
    <source>
        <dbReference type="Proteomes" id="UP000085678"/>
    </source>
</evidence>
<dbReference type="InterPro" id="IPR019191">
    <property type="entry name" value="Essential_protein_Yae1_N"/>
</dbReference>
<keyword evidence="4" id="KW-0539">Nucleus</keyword>
<organism evidence="7 8">
    <name type="scientific">Lingula anatina</name>
    <name type="common">Brachiopod</name>
    <name type="synonym">Lingula unguis</name>
    <dbReference type="NCBI Taxonomy" id="7574"/>
    <lineage>
        <taxon>Eukaryota</taxon>
        <taxon>Metazoa</taxon>
        <taxon>Spiralia</taxon>
        <taxon>Lophotrochozoa</taxon>
        <taxon>Brachiopoda</taxon>
        <taxon>Linguliformea</taxon>
        <taxon>Lingulata</taxon>
        <taxon>Lingulida</taxon>
        <taxon>Linguloidea</taxon>
        <taxon>Lingulidae</taxon>
        <taxon>Lingula</taxon>
    </lineage>
</organism>
<dbReference type="OMA" id="CDISRNT"/>
<evidence type="ECO:0000256" key="2">
    <source>
        <dbReference type="ARBA" id="ARBA00004496"/>
    </source>
</evidence>
<proteinExistence type="predicted"/>
<comment type="subcellular location">
    <subcellularLocation>
        <location evidence="2">Cytoplasm</location>
    </subcellularLocation>
    <subcellularLocation>
        <location evidence="1">Nucleus</location>
    </subcellularLocation>
</comment>
<dbReference type="GeneID" id="106150898"/>
<dbReference type="GO" id="GO:0005737">
    <property type="term" value="C:cytoplasm"/>
    <property type="evidence" value="ECO:0007669"/>
    <property type="project" value="UniProtKB-SubCell"/>
</dbReference>
<protein>
    <submittedName>
        <fullName evidence="8">Yae1 domain-containing protein 1-like</fullName>
    </submittedName>
</protein>
<dbReference type="InterPro" id="IPR038881">
    <property type="entry name" value="Yae1-like"/>
</dbReference>
<reference evidence="8" key="1">
    <citation type="submission" date="2025-08" db="UniProtKB">
        <authorList>
            <consortium name="RefSeq"/>
        </authorList>
    </citation>
    <scope>IDENTIFICATION</scope>
    <source>
        <tissue evidence="8">Gonads</tissue>
    </source>
</reference>
<evidence type="ECO:0000313" key="8">
    <source>
        <dbReference type="RefSeq" id="XP_013379371.1"/>
    </source>
</evidence>
<evidence type="ECO:0000256" key="5">
    <source>
        <dbReference type="SAM" id="Coils"/>
    </source>
</evidence>
<dbReference type="Pfam" id="PF09811">
    <property type="entry name" value="Yae1_N"/>
    <property type="match status" value="1"/>
</dbReference>
<evidence type="ECO:0000259" key="6">
    <source>
        <dbReference type="Pfam" id="PF09811"/>
    </source>
</evidence>
<evidence type="ECO:0000256" key="3">
    <source>
        <dbReference type="ARBA" id="ARBA00022490"/>
    </source>
</evidence>
<keyword evidence="5" id="KW-0175">Coiled coil</keyword>
<dbReference type="PANTHER" id="PTHR18829">
    <property type="entry name" value="PROTEIN YAE1 HOMOLOG"/>
    <property type="match status" value="1"/>
</dbReference>
<evidence type="ECO:0000256" key="4">
    <source>
        <dbReference type="ARBA" id="ARBA00023242"/>
    </source>
</evidence>
<name>A0A1S3H1L3_LINAN</name>
<dbReference type="KEGG" id="lak:106150898"/>
<feature type="coiled-coil region" evidence="5">
    <location>
        <begin position="98"/>
        <end position="125"/>
    </location>
</feature>